<dbReference type="KEGG" id="smo:SELMODRAFT_403711"/>
<keyword evidence="2" id="KW-1185">Reference proteome</keyword>
<accession>D8QSA1</accession>
<dbReference type="PANTHER" id="PTHR31257:SF2">
    <property type="entry name" value="RICIN B-LIKE LECTIN EULS3"/>
    <property type="match status" value="1"/>
</dbReference>
<protein>
    <submittedName>
        <fullName evidence="1">Uncharacterized protein</fullName>
    </submittedName>
</protein>
<gene>
    <name evidence="1" type="ORF">SELMODRAFT_403711</name>
</gene>
<dbReference type="HOGENOM" id="CLU_759513_0_0_1"/>
<evidence type="ECO:0000313" key="2">
    <source>
        <dbReference type="Proteomes" id="UP000001514"/>
    </source>
</evidence>
<evidence type="ECO:0000313" key="1">
    <source>
        <dbReference type="EMBL" id="EFJ36902.1"/>
    </source>
</evidence>
<dbReference type="Gramene" id="EFJ36902">
    <property type="protein sequence ID" value="EFJ36902"/>
    <property type="gene ID" value="SELMODRAFT_403711"/>
</dbReference>
<proteinExistence type="predicted"/>
<reference evidence="1 2" key="1">
    <citation type="journal article" date="2011" name="Science">
        <title>The Selaginella genome identifies genetic changes associated with the evolution of vascular plants.</title>
        <authorList>
            <person name="Banks J.A."/>
            <person name="Nishiyama T."/>
            <person name="Hasebe M."/>
            <person name="Bowman J.L."/>
            <person name="Gribskov M."/>
            <person name="dePamphilis C."/>
            <person name="Albert V.A."/>
            <person name="Aono N."/>
            <person name="Aoyama T."/>
            <person name="Ambrose B.A."/>
            <person name="Ashton N.W."/>
            <person name="Axtell M.J."/>
            <person name="Barker E."/>
            <person name="Barker M.S."/>
            <person name="Bennetzen J.L."/>
            <person name="Bonawitz N.D."/>
            <person name="Chapple C."/>
            <person name="Cheng C."/>
            <person name="Correa L.G."/>
            <person name="Dacre M."/>
            <person name="DeBarry J."/>
            <person name="Dreyer I."/>
            <person name="Elias M."/>
            <person name="Engstrom E.M."/>
            <person name="Estelle M."/>
            <person name="Feng L."/>
            <person name="Finet C."/>
            <person name="Floyd S.K."/>
            <person name="Frommer W.B."/>
            <person name="Fujita T."/>
            <person name="Gramzow L."/>
            <person name="Gutensohn M."/>
            <person name="Harholt J."/>
            <person name="Hattori M."/>
            <person name="Heyl A."/>
            <person name="Hirai T."/>
            <person name="Hiwatashi Y."/>
            <person name="Ishikawa M."/>
            <person name="Iwata M."/>
            <person name="Karol K.G."/>
            <person name="Koehler B."/>
            <person name="Kolukisaoglu U."/>
            <person name="Kubo M."/>
            <person name="Kurata T."/>
            <person name="Lalonde S."/>
            <person name="Li K."/>
            <person name="Li Y."/>
            <person name="Litt A."/>
            <person name="Lyons E."/>
            <person name="Manning G."/>
            <person name="Maruyama T."/>
            <person name="Michael T.P."/>
            <person name="Mikami K."/>
            <person name="Miyazaki S."/>
            <person name="Morinaga S."/>
            <person name="Murata T."/>
            <person name="Mueller-Roeber B."/>
            <person name="Nelson D.R."/>
            <person name="Obara M."/>
            <person name="Oguri Y."/>
            <person name="Olmstead R.G."/>
            <person name="Onodera N."/>
            <person name="Petersen B.L."/>
            <person name="Pils B."/>
            <person name="Prigge M."/>
            <person name="Rensing S.A."/>
            <person name="Riano-Pachon D.M."/>
            <person name="Roberts A.W."/>
            <person name="Sato Y."/>
            <person name="Scheller H.V."/>
            <person name="Schulz B."/>
            <person name="Schulz C."/>
            <person name="Shakirov E.V."/>
            <person name="Shibagaki N."/>
            <person name="Shinohara N."/>
            <person name="Shippen D.E."/>
            <person name="Soerensen I."/>
            <person name="Sotooka R."/>
            <person name="Sugimoto N."/>
            <person name="Sugita M."/>
            <person name="Sumikawa N."/>
            <person name="Tanurdzic M."/>
            <person name="Theissen G."/>
            <person name="Ulvskov P."/>
            <person name="Wakazuki S."/>
            <person name="Weng J.K."/>
            <person name="Willats W.W."/>
            <person name="Wipf D."/>
            <person name="Wolf P.G."/>
            <person name="Yang L."/>
            <person name="Zimmer A.D."/>
            <person name="Zhu Q."/>
            <person name="Mitros T."/>
            <person name="Hellsten U."/>
            <person name="Loque D."/>
            <person name="Otillar R."/>
            <person name="Salamov A."/>
            <person name="Schmutz J."/>
            <person name="Shapiro H."/>
            <person name="Lindquist E."/>
            <person name="Lucas S."/>
            <person name="Rokhsar D."/>
            <person name="Grigoriev I.V."/>
        </authorList>
    </citation>
    <scope>NUCLEOTIDE SEQUENCE [LARGE SCALE GENOMIC DNA]</scope>
</reference>
<dbReference type="PANTHER" id="PTHR31257">
    <property type="entry name" value="RICIN B-LIKE LECTIN EULS3"/>
    <property type="match status" value="1"/>
</dbReference>
<dbReference type="InParanoid" id="D8QSA1"/>
<dbReference type="Proteomes" id="UP000001514">
    <property type="component" value="Unassembled WGS sequence"/>
</dbReference>
<sequence length="365" mass="41454">MEPLTAVPKLYTIESTAYPGYCITQQGTQIVLKFKDALNPFQLWYRDESWQFLGEDNSDLSALVFINHGSKKALRSQSSSTSRSIAKTGNSSVFLSHISSSRSSFKDGVPVVTSAQGENSRWKIVAYVPSQVYRILCHWFGNYLTWKQQNVDVLLTQFDPLDYGFVWSEDRFQASNTDYVAINLDGTNLQWSLQNDDQYQNSINYCMLSSHFIALNEIFKATVGDYDPVVEDNPLLWSVSASSDDQVSITMTGNSSVFLSHTPALKTGPSGDIHPWWKLPVEARYLRASQDHRILCHWFRNYLTWKQQNVDVTFKDVVKHNNETNVVLVSPNNISLDSMVCSFDCNTMILDHKLMLIAIHMVQGS</sequence>
<name>D8QSA1_SELML</name>
<dbReference type="InterPro" id="IPR040249">
    <property type="entry name" value="Ricin_B-like_lectin_EULS3-like"/>
</dbReference>
<dbReference type="AlphaFoldDB" id="D8QSA1"/>
<organism evidence="2">
    <name type="scientific">Selaginella moellendorffii</name>
    <name type="common">Spikemoss</name>
    <dbReference type="NCBI Taxonomy" id="88036"/>
    <lineage>
        <taxon>Eukaryota</taxon>
        <taxon>Viridiplantae</taxon>
        <taxon>Streptophyta</taxon>
        <taxon>Embryophyta</taxon>
        <taxon>Tracheophyta</taxon>
        <taxon>Lycopodiopsida</taxon>
        <taxon>Selaginellales</taxon>
        <taxon>Selaginellaceae</taxon>
        <taxon>Selaginella</taxon>
    </lineage>
</organism>
<dbReference type="EMBL" id="GL377566">
    <property type="protein sequence ID" value="EFJ36902.1"/>
    <property type="molecule type" value="Genomic_DNA"/>
</dbReference>